<reference evidence="1 2" key="1">
    <citation type="journal article" date="2018" name="J. Microbiol.">
        <title>Baekduia soli gen. nov., sp. nov., a novel bacterium isolated from the soil of Baekdu Mountain and proposal of a novel family name, Baekduiaceae fam. nov.</title>
        <authorList>
            <person name="An D.S."/>
            <person name="Siddiqi M.Z."/>
            <person name="Kim K.H."/>
            <person name="Yu H.S."/>
            <person name="Im W.T."/>
        </authorList>
    </citation>
    <scope>NUCLEOTIDE SEQUENCE [LARGE SCALE GENOMIC DNA]</scope>
    <source>
        <strain evidence="1 2">BR7-21</strain>
    </source>
</reference>
<proteinExistence type="predicted"/>
<dbReference type="AlphaFoldDB" id="A0A5B8U878"/>
<sequence>MDDEAIRTLVRRLSRPHPEGGKVIERAAVLAAGTDANEVLAWITANAGEPEAQGAVSAGRGLHSARVDQSRTAANRAPLRYVFPPGTL</sequence>
<gene>
    <name evidence="1" type="ORF">FSW04_18185</name>
</gene>
<dbReference type="Proteomes" id="UP000321805">
    <property type="component" value="Chromosome"/>
</dbReference>
<keyword evidence="2" id="KW-1185">Reference proteome</keyword>
<dbReference type="KEGG" id="bsol:FSW04_18185"/>
<organism evidence="1 2">
    <name type="scientific">Baekduia soli</name>
    <dbReference type="NCBI Taxonomy" id="496014"/>
    <lineage>
        <taxon>Bacteria</taxon>
        <taxon>Bacillati</taxon>
        <taxon>Actinomycetota</taxon>
        <taxon>Thermoleophilia</taxon>
        <taxon>Solirubrobacterales</taxon>
        <taxon>Baekduiaceae</taxon>
        <taxon>Baekduia</taxon>
    </lineage>
</organism>
<dbReference type="RefSeq" id="WP_146921678.1">
    <property type="nucleotide sequence ID" value="NZ_CP042430.1"/>
</dbReference>
<name>A0A5B8U878_9ACTN</name>
<dbReference type="OrthoDB" id="5245053at2"/>
<evidence type="ECO:0000313" key="2">
    <source>
        <dbReference type="Proteomes" id="UP000321805"/>
    </source>
</evidence>
<dbReference type="EMBL" id="CP042430">
    <property type="protein sequence ID" value="QEC49316.1"/>
    <property type="molecule type" value="Genomic_DNA"/>
</dbReference>
<evidence type="ECO:0000313" key="1">
    <source>
        <dbReference type="EMBL" id="QEC49316.1"/>
    </source>
</evidence>
<protein>
    <submittedName>
        <fullName evidence="1">Uncharacterized protein</fullName>
    </submittedName>
</protein>
<accession>A0A5B8U878</accession>